<evidence type="ECO:0000313" key="2">
    <source>
        <dbReference type="EMBL" id="MDR6594007.1"/>
    </source>
</evidence>
<dbReference type="Proteomes" id="UP001268819">
    <property type="component" value="Unassembled WGS sequence"/>
</dbReference>
<comment type="caution">
    <text evidence="2">The sequence shown here is derived from an EMBL/GenBank/DDBJ whole genome shotgun (WGS) entry which is preliminary data.</text>
</comment>
<proteinExistence type="predicted"/>
<dbReference type="InterPro" id="IPR036736">
    <property type="entry name" value="ACP-like_sf"/>
</dbReference>
<sequence>MSAPDAEDVRSWLPAVCRELGLTVDDLDANFFDAGGTSLTAVKLIARAEDTYGEDVLTPEDLFAAATLEDVAKSIEHNRQAVGSTNP</sequence>
<feature type="domain" description="Carrier" evidence="1">
    <location>
        <begin position="3"/>
        <end position="79"/>
    </location>
</feature>
<gene>
    <name evidence="2" type="ORF">J2S66_002391</name>
</gene>
<organism evidence="2 3">
    <name type="scientific">Saccharothrix longispora</name>
    <dbReference type="NCBI Taxonomy" id="33920"/>
    <lineage>
        <taxon>Bacteria</taxon>
        <taxon>Bacillati</taxon>
        <taxon>Actinomycetota</taxon>
        <taxon>Actinomycetes</taxon>
        <taxon>Pseudonocardiales</taxon>
        <taxon>Pseudonocardiaceae</taxon>
        <taxon>Saccharothrix</taxon>
    </lineage>
</organism>
<dbReference type="RefSeq" id="WP_310306995.1">
    <property type="nucleotide sequence ID" value="NZ_BAAAXB010000001.1"/>
</dbReference>
<evidence type="ECO:0000259" key="1">
    <source>
        <dbReference type="PROSITE" id="PS50075"/>
    </source>
</evidence>
<protein>
    <submittedName>
        <fullName evidence="2">Acyl carrier protein</fullName>
    </submittedName>
</protein>
<evidence type="ECO:0000313" key="3">
    <source>
        <dbReference type="Proteomes" id="UP001268819"/>
    </source>
</evidence>
<name>A0ABU1PTN1_9PSEU</name>
<dbReference type="Pfam" id="PF00550">
    <property type="entry name" value="PP-binding"/>
    <property type="match status" value="1"/>
</dbReference>
<dbReference type="EMBL" id="JAVDSG010000001">
    <property type="protein sequence ID" value="MDR6594007.1"/>
    <property type="molecule type" value="Genomic_DNA"/>
</dbReference>
<dbReference type="InterPro" id="IPR009081">
    <property type="entry name" value="PP-bd_ACP"/>
</dbReference>
<dbReference type="SUPFAM" id="SSF47336">
    <property type="entry name" value="ACP-like"/>
    <property type="match status" value="1"/>
</dbReference>
<keyword evidence="3" id="KW-1185">Reference proteome</keyword>
<dbReference type="PROSITE" id="PS50075">
    <property type="entry name" value="CARRIER"/>
    <property type="match status" value="1"/>
</dbReference>
<dbReference type="Gene3D" id="1.10.1200.10">
    <property type="entry name" value="ACP-like"/>
    <property type="match status" value="1"/>
</dbReference>
<accession>A0ABU1PTN1</accession>
<reference evidence="2 3" key="1">
    <citation type="submission" date="2023-07" db="EMBL/GenBank/DDBJ databases">
        <title>Sequencing the genomes of 1000 actinobacteria strains.</title>
        <authorList>
            <person name="Klenk H.-P."/>
        </authorList>
    </citation>
    <scope>NUCLEOTIDE SEQUENCE [LARGE SCALE GENOMIC DNA]</scope>
    <source>
        <strain evidence="2 3">DSM 43749</strain>
    </source>
</reference>